<dbReference type="STRING" id="299467.A0A443S3K3"/>
<dbReference type="GO" id="GO:0045663">
    <property type="term" value="P:positive regulation of myoblast differentiation"/>
    <property type="evidence" value="ECO:0007669"/>
    <property type="project" value="TreeGrafter"/>
</dbReference>
<name>A0A443S3K3_9ACAR</name>
<dbReference type="OrthoDB" id="10049614at2759"/>
<proteinExistence type="predicted"/>
<dbReference type="VEuPathDB" id="VectorBase:LDEU009920"/>
<evidence type="ECO:0000256" key="1">
    <source>
        <dbReference type="ARBA" id="ARBA00004123"/>
    </source>
</evidence>
<feature type="domain" description="BHLH" evidence="4">
    <location>
        <begin position="25"/>
        <end position="76"/>
    </location>
</feature>
<dbReference type="PANTHER" id="PTHR11534">
    <property type="entry name" value="MYOGENIC FACTOR"/>
    <property type="match status" value="1"/>
</dbReference>
<evidence type="ECO:0000313" key="5">
    <source>
        <dbReference type="EMBL" id="RWS22120.1"/>
    </source>
</evidence>
<reference evidence="5 6" key="1">
    <citation type="journal article" date="2018" name="Gigascience">
        <title>Genomes of trombidid mites reveal novel predicted allergens and laterally-transferred genes associated with secondary metabolism.</title>
        <authorList>
            <person name="Dong X."/>
            <person name="Chaisiri K."/>
            <person name="Xia D."/>
            <person name="Armstrong S.D."/>
            <person name="Fang Y."/>
            <person name="Donnelly M.J."/>
            <person name="Kadowaki T."/>
            <person name="McGarry J.W."/>
            <person name="Darby A.C."/>
            <person name="Makepeace B.L."/>
        </authorList>
    </citation>
    <scope>NUCLEOTIDE SEQUENCE [LARGE SCALE GENOMIC DNA]</scope>
    <source>
        <strain evidence="5">UoL-UT</strain>
    </source>
</reference>
<protein>
    <submittedName>
        <fullName evidence="5">Myogenic factor 6-like protein</fullName>
    </submittedName>
</protein>
<dbReference type="SUPFAM" id="SSF47459">
    <property type="entry name" value="HLH, helix-loop-helix DNA-binding domain"/>
    <property type="match status" value="1"/>
</dbReference>
<dbReference type="PANTHER" id="PTHR11534:SF9">
    <property type="entry name" value="MYOGENIC-DETERMINATION PROTEIN"/>
    <property type="match status" value="1"/>
</dbReference>
<evidence type="ECO:0000259" key="4">
    <source>
        <dbReference type="PROSITE" id="PS50888"/>
    </source>
</evidence>
<dbReference type="FunFam" id="4.10.280.10:FF:000005">
    <property type="entry name" value="Myogenic factor"/>
    <property type="match status" value="1"/>
</dbReference>
<organism evidence="5 6">
    <name type="scientific">Leptotrombidium deliense</name>
    <dbReference type="NCBI Taxonomy" id="299467"/>
    <lineage>
        <taxon>Eukaryota</taxon>
        <taxon>Metazoa</taxon>
        <taxon>Ecdysozoa</taxon>
        <taxon>Arthropoda</taxon>
        <taxon>Chelicerata</taxon>
        <taxon>Arachnida</taxon>
        <taxon>Acari</taxon>
        <taxon>Acariformes</taxon>
        <taxon>Trombidiformes</taxon>
        <taxon>Prostigmata</taxon>
        <taxon>Anystina</taxon>
        <taxon>Parasitengona</taxon>
        <taxon>Trombiculoidea</taxon>
        <taxon>Trombiculidae</taxon>
        <taxon>Leptotrombidium</taxon>
    </lineage>
</organism>
<evidence type="ECO:0000313" key="6">
    <source>
        <dbReference type="Proteomes" id="UP000288716"/>
    </source>
</evidence>
<dbReference type="GO" id="GO:0005634">
    <property type="term" value="C:nucleus"/>
    <property type="evidence" value="ECO:0007669"/>
    <property type="project" value="UniProtKB-SubCell"/>
</dbReference>
<accession>A0A443S3K3</accession>
<dbReference type="InterPro" id="IPR011598">
    <property type="entry name" value="bHLH_dom"/>
</dbReference>
<dbReference type="GO" id="GO:0007517">
    <property type="term" value="P:muscle organ development"/>
    <property type="evidence" value="ECO:0007669"/>
    <property type="project" value="InterPro"/>
</dbReference>
<dbReference type="InterPro" id="IPR036638">
    <property type="entry name" value="HLH_DNA-bd_sf"/>
</dbReference>
<dbReference type="Proteomes" id="UP000288716">
    <property type="component" value="Unassembled WGS sequence"/>
</dbReference>
<evidence type="ECO:0000256" key="3">
    <source>
        <dbReference type="ARBA" id="ARBA00023242"/>
    </source>
</evidence>
<feature type="non-terminal residue" evidence="5">
    <location>
        <position position="1"/>
    </location>
</feature>
<evidence type="ECO:0000256" key="2">
    <source>
        <dbReference type="ARBA" id="ARBA00023125"/>
    </source>
</evidence>
<dbReference type="SMART" id="SM00353">
    <property type="entry name" value="HLH"/>
    <property type="match status" value="1"/>
</dbReference>
<keyword evidence="2" id="KW-0238">DNA-binding</keyword>
<dbReference type="PROSITE" id="PS50888">
    <property type="entry name" value="BHLH"/>
    <property type="match status" value="1"/>
</dbReference>
<comment type="caution">
    <text evidence="5">The sequence shown here is derived from an EMBL/GenBank/DDBJ whole genome shotgun (WGS) entry which is preliminary data.</text>
</comment>
<dbReference type="AlphaFoldDB" id="A0A443S3K3"/>
<dbReference type="EMBL" id="NCKV01009785">
    <property type="protein sequence ID" value="RWS22120.1"/>
    <property type="molecule type" value="Genomic_DNA"/>
</dbReference>
<gene>
    <name evidence="5" type="ORF">B4U80_07401</name>
</gene>
<comment type="subcellular location">
    <subcellularLocation>
        <location evidence="1">Nucleus</location>
    </subcellularLocation>
</comment>
<dbReference type="GO" id="GO:0000981">
    <property type="term" value="F:DNA-binding transcription factor activity, RNA polymerase II-specific"/>
    <property type="evidence" value="ECO:0007669"/>
    <property type="project" value="TreeGrafter"/>
</dbReference>
<dbReference type="GO" id="GO:0046983">
    <property type="term" value="F:protein dimerization activity"/>
    <property type="evidence" value="ECO:0007669"/>
    <property type="project" value="InterPro"/>
</dbReference>
<dbReference type="Pfam" id="PF00010">
    <property type="entry name" value="HLH"/>
    <property type="match status" value="1"/>
</dbReference>
<dbReference type="Gene3D" id="4.10.280.10">
    <property type="entry name" value="Helix-loop-helix DNA-binding domain"/>
    <property type="match status" value="1"/>
</dbReference>
<keyword evidence="3" id="KW-0539">Nucleus</keyword>
<sequence length="156" mass="18051">CRLKAVKCLIWACNTCKKRNHSISDKRRAATLRERRRLRKVNEAFEELKKKTLPKSTQKLSKVEILRNAIQYIESLERMLNEDDSNNTITGDNDHNCWNVNTDQYVLCEQEGTIASNDVKTLQLYNCTIMVGEKSNNYNIDVSLNKLSKIVDSLIN</sequence>
<dbReference type="GO" id="GO:0000978">
    <property type="term" value="F:RNA polymerase II cis-regulatory region sequence-specific DNA binding"/>
    <property type="evidence" value="ECO:0007669"/>
    <property type="project" value="TreeGrafter"/>
</dbReference>
<feature type="non-terminal residue" evidence="5">
    <location>
        <position position="156"/>
    </location>
</feature>
<dbReference type="InterPro" id="IPR039704">
    <property type="entry name" value="Myogenic_factor"/>
</dbReference>
<keyword evidence="6" id="KW-1185">Reference proteome</keyword>